<feature type="transmembrane region" description="Helical" evidence="3">
    <location>
        <begin position="699"/>
        <end position="720"/>
    </location>
</feature>
<dbReference type="InterPro" id="IPR006162">
    <property type="entry name" value="Ppantetheine_attach_site"/>
</dbReference>
<feature type="transmembrane region" description="Helical" evidence="3">
    <location>
        <begin position="644"/>
        <end position="662"/>
    </location>
</feature>
<dbReference type="EMBL" id="PTJO01000003">
    <property type="protein sequence ID" value="RNE49542.1"/>
    <property type="molecule type" value="Genomic_DNA"/>
</dbReference>
<keyword evidence="3" id="KW-0472">Membrane</keyword>
<dbReference type="Pfam" id="PF00550">
    <property type="entry name" value="PP-binding"/>
    <property type="match status" value="1"/>
</dbReference>
<dbReference type="InterPro" id="IPR042099">
    <property type="entry name" value="ANL_N_sf"/>
</dbReference>
<keyword evidence="3" id="KW-0812">Transmembrane</keyword>
<keyword evidence="3" id="KW-1133">Transmembrane helix</keyword>
<dbReference type="Proteomes" id="UP000266975">
    <property type="component" value="Unassembled WGS sequence"/>
</dbReference>
<name>A0A3M8KAJ1_9CORY</name>
<evidence type="ECO:0000256" key="3">
    <source>
        <dbReference type="SAM" id="Phobius"/>
    </source>
</evidence>
<dbReference type="OrthoDB" id="2472181at2"/>
<dbReference type="Gene3D" id="3.30.300.30">
    <property type="match status" value="1"/>
</dbReference>
<dbReference type="GO" id="GO:0044550">
    <property type="term" value="P:secondary metabolite biosynthetic process"/>
    <property type="evidence" value="ECO:0007669"/>
    <property type="project" value="TreeGrafter"/>
</dbReference>
<dbReference type="InterPro" id="IPR012728">
    <property type="entry name" value="Pls/PosA_C"/>
</dbReference>
<dbReference type="GO" id="GO:0005737">
    <property type="term" value="C:cytoplasm"/>
    <property type="evidence" value="ECO:0007669"/>
    <property type="project" value="TreeGrafter"/>
</dbReference>
<dbReference type="Gene3D" id="2.160.10.10">
    <property type="entry name" value="Hexapeptide repeat proteins"/>
    <property type="match status" value="2"/>
</dbReference>
<feature type="transmembrane region" description="Helical" evidence="3">
    <location>
        <begin position="930"/>
        <end position="955"/>
    </location>
</feature>
<dbReference type="Gene3D" id="1.10.1200.10">
    <property type="entry name" value="ACP-like"/>
    <property type="match status" value="1"/>
</dbReference>
<sequence>MEIWRVSTISIHHDAEVPGTSLPTWCHRPSLYPVHGARTVHRPSSDPHSEISPQPFIPDHPQHAVFGVEAVSPPRTLVDILESTMLMHPDAIALRDGGSTLTYRQLRELLDIQATRLGKLGIGSGSRIGIRVPSGTTDLYVAILSTLWAGACYVPVDWDDPDSRAQIVWEEANVDAVYGSELSLTPYTNAQTIPALPQAPALSDDAWIIFTSGSTGKPKGVAITHRSAAALVDAESRMYLVDDPLGPGDRVMAGLSVAFDASCEEMWLAWRYGAELTAAPRDIVRSGDALGEWLIAHNISAVSTVPTLASLWPEEALKSVRLLIFGGEACPLDLVLRLNRPGREVWNTYGPTETTIIASGQLLTNTPPVRIGRPVPGWKLAVVDPAGQPVAWGESGELIIGGVGLGRYLDPIKDTETYAPLPALGWERAYRTGDLVRAEHQGLVFMGRADDQIKFGGRRLELGEIDDYLTKLPNVRVGAAALHKTPAGSDVLVGYLVAEPQATVDVALVRAQLAQTLPGGISPTLCLLEEMPLKTSGKVDRKALPWPLPANNTEGSSSELPAEMEWLAQRWIDQLGPVPLTPDSDFFDLGGSSVAVAKLVVELRRHHPGSNISELYQNRTLSEMHAYLCTLKTELSQRPMPAQIPRYAGFIQASMVTFLYLINGLKYVLGSLIVVWFLAVFADASWVPRPPWEPLLLGWILLFSLPGKLLQTALGVRLLTTRIRPGVYLRGGPTHLRVWAAERLLTFQRFDALNGSVVMPLLYRLLGNEVGKRCHLHSFPPVTGLLSIGDDVAVEAEVDLNGHWIDGDRFYIGTIDLSDGVRIGTRTLFDPDTIVGTQAEVLPGSYITGTIRAHQLCGGSPLQDWGESGQAWPVEKPSTTNLPGRTNRVEHHLLHLLGLGWIGILPILAILPGALLLLEQVRNIPIFVEVFPVLLLWSPLAVLLTVVVWLALVIATIRVLSTMVFPGFFQIQSVTGWAVWLIQALMERSLTSTYFIYASSFTPTFLRLLGARVGEGTEISTINTIPHLTWIKDRSFVADHALASVPRYRAGWVQVGTTVIGEGSFVGNSAIIGLDRDLPPDSLVAVLSSTPYHPERGTSWLGRRPVSIPRQKIASDHTITYDPPTKVKLARGAVELLRLLPALIAAWLDLIIVYVGTSIYMEGLFAAGPERGLLLATLFSGPIVLAAGIVASSIPIVAKWLLVGRFRSGEKRLFDTFIWRSELADNFAEPLAVPSLIRMSLGSPMFNLWARLMGTKIGRDVWCESWWLPEFDLISIADRSTVNRGTVLQTHLFHDRVMALEPVAMHHGSTLGPNSFLLPGSSIGERSTVGAASLVLRRDAIPADSVWQGNPVRRSQETHDLISGVPSTTNAVEKAV</sequence>
<proteinExistence type="predicted"/>
<dbReference type="InterPro" id="IPR036736">
    <property type="entry name" value="ACP-like_sf"/>
</dbReference>
<dbReference type="Gene3D" id="3.40.50.12780">
    <property type="entry name" value="N-terminal domain of ligase-like"/>
    <property type="match status" value="1"/>
</dbReference>
<reference evidence="5 6" key="1">
    <citation type="submission" date="2018-02" db="EMBL/GenBank/DDBJ databases">
        <title>Corynebacterium alimpuense sp. nov., a marine obligate actinomycete isolated from sediments of Valparaiso bay, Chile.</title>
        <authorList>
            <person name="Claverias F."/>
            <person name="Gonzales-Siles L."/>
            <person name="Salva-Serra F."/>
            <person name="Inganaes E."/>
            <person name="Molin K."/>
            <person name="Cumsille A."/>
            <person name="Undabarrena A."/>
            <person name="Couve E."/>
            <person name="Moore E.R.B."/>
            <person name="Gomila M."/>
            <person name="Camara B."/>
        </authorList>
    </citation>
    <scope>NUCLEOTIDE SEQUENCE [LARGE SCALE GENOMIC DNA]</scope>
    <source>
        <strain evidence="5 6">CCUG 69366</strain>
    </source>
</reference>
<dbReference type="GO" id="GO:0031177">
    <property type="term" value="F:phosphopantetheine binding"/>
    <property type="evidence" value="ECO:0007669"/>
    <property type="project" value="TreeGrafter"/>
</dbReference>
<dbReference type="PANTHER" id="PTHR45527">
    <property type="entry name" value="NONRIBOSOMAL PEPTIDE SYNTHETASE"/>
    <property type="match status" value="1"/>
</dbReference>
<dbReference type="CDD" id="cd05930">
    <property type="entry name" value="A_NRPS"/>
    <property type="match status" value="1"/>
</dbReference>
<keyword evidence="1" id="KW-0596">Phosphopantetheine</keyword>
<dbReference type="SUPFAM" id="SSF56801">
    <property type="entry name" value="Acetyl-CoA synthetase-like"/>
    <property type="match status" value="1"/>
</dbReference>
<dbReference type="PANTHER" id="PTHR45527:SF1">
    <property type="entry name" value="FATTY ACID SYNTHASE"/>
    <property type="match status" value="1"/>
</dbReference>
<dbReference type="Pfam" id="PF00501">
    <property type="entry name" value="AMP-binding"/>
    <property type="match status" value="1"/>
</dbReference>
<feature type="domain" description="Carrier" evidence="4">
    <location>
        <begin position="558"/>
        <end position="632"/>
    </location>
</feature>
<keyword evidence="2" id="KW-0597">Phosphoprotein</keyword>
<dbReference type="NCBIfam" id="TIGR02353">
    <property type="entry name" value="NRPS_term_dom"/>
    <property type="match status" value="1"/>
</dbReference>
<protein>
    <submittedName>
        <fullName evidence="5">Amino acid adenylation protein</fullName>
    </submittedName>
</protein>
<dbReference type="GO" id="GO:0043041">
    <property type="term" value="P:amino acid activation for nonribosomal peptide biosynthetic process"/>
    <property type="evidence" value="ECO:0007669"/>
    <property type="project" value="TreeGrafter"/>
</dbReference>
<gene>
    <name evidence="5" type="ORF">C5L39_04110</name>
</gene>
<feature type="transmembrane region" description="Helical" evidence="3">
    <location>
        <begin position="893"/>
        <end position="918"/>
    </location>
</feature>
<dbReference type="InterPro" id="IPR000873">
    <property type="entry name" value="AMP-dep_synth/lig_dom"/>
</dbReference>
<dbReference type="PROSITE" id="PS00012">
    <property type="entry name" value="PHOSPHOPANTETHEINE"/>
    <property type="match status" value="1"/>
</dbReference>
<evidence type="ECO:0000256" key="2">
    <source>
        <dbReference type="ARBA" id="ARBA00022553"/>
    </source>
</evidence>
<feature type="transmembrane region" description="Helical" evidence="3">
    <location>
        <begin position="1173"/>
        <end position="1202"/>
    </location>
</feature>
<dbReference type="SUPFAM" id="SSF51161">
    <property type="entry name" value="Trimeric LpxA-like enzymes"/>
    <property type="match status" value="3"/>
</dbReference>
<dbReference type="PROSITE" id="PS50075">
    <property type="entry name" value="CARRIER"/>
    <property type="match status" value="1"/>
</dbReference>
<organism evidence="5 6">
    <name type="scientific">Corynebacterium alimapuense</name>
    <dbReference type="NCBI Taxonomy" id="1576874"/>
    <lineage>
        <taxon>Bacteria</taxon>
        <taxon>Bacillati</taxon>
        <taxon>Actinomycetota</taxon>
        <taxon>Actinomycetes</taxon>
        <taxon>Mycobacteriales</taxon>
        <taxon>Corynebacteriaceae</taxon>
        <taxon>Corynebacterium</taxon>
    </lineage>
</organism>
<comment type="caution">
    <text evidence="5">The sequence shown here is derived from an EMBL/GenBank/DDBJ whole genome shotgun (WGS) entry which is preliminary data.</text>
</comment>
<dbReference type="InterPro" id="IPR020845">
    <property type="entry name" value="AMP-binding_CS"/>
</dbReference>
<dbReference type="InterPro" id="IPR009081">
    <property type="entry name" value="PP-bd_ACP"/>
</dbReference>
<feature type="transmembrane region" description="Helical" evidence="3">
    <location>
        <begin position="1136"/>
        <end position="1161"/>
    </location>
</feature>
<dbReference type="SUPFAM" id="SSF47336">
    <property type="entry name" value="ACP-like"/>
    <property type="match status" value="1"/>
</dbReference>
<evidence type="ECO:0000313" key="5">
    <source>
        <dbReference type="EMBL" id="RNE49542.1"/>
    </source>
</evidence>
<dbReference type="PROSITE" id="PS00455">
    <property type="entry name" value="AMP_BINDING"/>
    <property type="match status" value="1"/>
</dbReference>
<dbReference type="InterPro" id="IPR011004">
    <property type="entry name" value="Trimer_LpxA-like_sf"/>
</dbReference>
<evidence type="ECO:0000313" key="6">
    <source>
        <dbReference type="Proteomes" id="UP000266975"/>
    </source>
</evidence>
<feature type="transmembrane region" description="Helical" evidence="3">
    <location>
        <begin position="667"/>
        <end position="687"/>
    </location>
</feature>
<keyword evidence="6" id="KW-1185">Reference proteome</keyword>
<dbReference type="InterPro" id="IPR045851">
    <property type="entry name" value="AMP-bd_C_sf"/>
</dbReference>
<accession>A0A3M8KAJ1</accession>
<evidence type="ECO:0000256" key="1">
    <source>
        <dbReference type="ARBA" id="ARBA00022450"/>
    </source>
</evidence>
<evidence type="ECO:0000259" key="4">
    <source>
        <dbReference type="PROSITE" id="PS50075"/>
    </source>
</evidence>